<evidence type="ECO:0000313" key="6">
    <source>
        <dbReference type="Proteomes" id="UP001523401"/>
    </source>
</evidence>
<evidence type="ECO:0000313" key="5">
    <source>
        <dbReference type="EMBL" id="MCO6160551.1"/>
    </source>
</evidence>
<keyword evidence="2" id="KW-0813">Transport</keyword>
<evidence type="ECO:0000256" key="4">
    <source>
        <dbReference type="SAM" id="MobiDB-lite"/>
    </source>
</evidence>
<evidence type="ECO:0000256" key="3">
    <source>
        <dbReference type="SAM" id="Coils"/>
    </source>
</evidence>
<dbReference type="EMBL" id="JAMXQU010000008">
    <property type="protein sequence ID" value="MCO6160551.1"/>
    <property type="molecule type" value="Genomic_DNA"/>
</dbReference>
<dbReference type="NCBIfam" id="TIGR01730">
    <property type="entry name" value="RND_mfp"/>
    <property type="match status" value="1"/>
</dbReference>
<dbReference type="PANTHER" id="PTHR30097:SF4">
    <property type="entry name" value="SLR6042 PROTEIN"/>
    <property type="match status" value="1"/>
</dbReference>
<evidence type="ECO:0000256" key="2">
    <source>
        <dbReference type="ARBA" id="ARBA00022448"/>
    </source>
</evidence>
<organism evidence="5 6">
    <name type="scientific">Asaia lannensis NBRC 102526</name>
    <dbReference type="NCBI Taxonomy" id="1307926"/>
    <lineage>
        <taxon>Bacteria</taxon>
        <taxon>Pseudomonadati</taxon>
        <taxon>Pseudomonadota</taxon>
        <taxon>Alphaproteobacteria</taxon>
        <taxon>Acetobacterales</taxon>
        <taxon>Acetobacteraceae</taxon>
        <taxon>Asaia</taxon>
    </lineage>
</organism>
<dbReference type="RefSeq" id="WP_252849619.1">
    <property type="nucleotide sequence ID" value="NZ_BAPW01000004.1"/>
</dbReference>
<dbReference type="Gene3D" id="2.40.50.100">
    <property type="match status" value="1"/>
</dbReference>
<reference evidence="5 6" key="1">
    <citation type="submission" date="2022-06" db="EMBL/GenBank/DDBJ databases">
        <title>Whole-genome of Asaia lannensis strain LMG 27011T.</title>
        <authorList>
            <person name="Sombolestani A."/>
        </authorList>
    </citation>
    <scope>NUCLEOTIDE SEQUENCE [LARGE SCALE GENOMIC DNA]</scope>
    <source>
        <strain evidence="5 6">NBRC 102526</strain>
    </source>
</reference>
<accession>A0ABT1CIH9</accession>
<comment type="similarity">
    <text evidence="1">Belongs to the membrane fusion protein (MFP) (TC 8.A.1) family.</text>
</comment>
<protein>
    <submittedName>
        <fullName evidence="5">Efflux RND transporter periplasmic adaptor subunit</fullName>
    </submittedName>
</protein>
<dbReference type="SUPFAM" id="SSF111369">
    <property type="entry name" value="HlyD-like secretion proteins"/>
    <property type="match status" value="1"/>
</dbReference>
<name>A0ABT1CIH9_9PROT</name>
<feature type="coiled-coil region" evidence="3">
    <location>
        <begin position="122"/>
        <end position="193"/>
    </location>
</feature>
<dbReference type="Gene3D" id="2.40.420.20">
    <property type="match status" value="1"/>
</dbReference>
<comment type="caution">
    <text evidence="5">The sequence shown here is derived from an EMBL/GenBank/DDBJ whole genome shotgun (WGS) entry which is preliminary data.</text>
</comment>
<keyword evidence="6" id="KW-1185">Reference proteome</keyword>
<feature type="region of interest" description="Disordered" evidence="4">
    <location>
        <begin position="272"/>
        <end position="292"/>
    </location>
</feature>
<sequence>MACFTALRCHAALALSLLALSLVALLPALGVSVSSRSEAAEAWRHELELSQDAQNNEHMSFVTIGRGIVYDQILAMARVDADTSRIIDIHSAGSGKVTAVHVTPGQHVRQGQSLISYTDHSLHELALQREQVEAALASARAAETEARLFYDRGVVLVGSAVSRGELQRRLMVLEQQRDAVKAREADLATLNHRQTEEFTSVTERIVQDEASDLISPVDAVVQAIRTSVAADITAGDNLVTVVDLSRLWLIADLSPEDASQLSVGGWVAFHPSGQTEMQPDTRTDKQLSNPAGPETVTARIDTIAGLADPSTGLVRVVSVIDHPSSRLRPGMMLDAAFRTGEGVEGLVVPLAALQQIEGEDIVFLRRDATHFVPVPVRILRHDEAQAVIQGAQSQDMQGQDTLSKEKLVQGQQIAGAGSFALKSMALLSSMASD</sequence>
<evidence type="ECO:0000256" key="1">
    <source>
        <dbReference type="ARBA" id="ARBA00009477"/>
    </source>
</evidence>
<dbReference type="InterPro" id="IPR006143">
    <property type="entry name" value="RND_pump_MFP"/>
</dbReference>
<gene>
    <name evidence="5" type="ORF">NF685_10975</name>
</gene>
<dbReference type="PANTHER" id="PTHR30097">
    <property type="entry name" value="CATION EFFLUX SYSTEM PROTEIN CUSB"/>
    <property type="match status" value="1"/>
</dbReference>
<dbReference type="InterPro" id="IPR051909">
    <property type="entry name" value="MFP_Cation_Efflux"/>
</dbReference>
<keyword evidence="3" id="KW-0175">Coiled coil</keyword>
<dbReference type="Proteomes" id="UP001523401">
    <property type="component" value="Unassembled WGS sequence"/>
</dbReference>
<dbReference type="Gene3D" id="2.40.30.170">
    <property type="match status" value="1"/>
</dbReference>
<proteinExistence type="inferred from homology"/>